<keyword evidence="2 3" id="KW-0378">Hydrolase</keyword>
<accession>A0ABV6KT60</accession>
<dbReference type="GO" id="GO:0047617">
    <property type="term" value="F:fatty acyl-CoA hydrolase activity"/>
    <property type="evidence" value="ECO:0007669"/>
    <property type="project" value="UniProtKB-EC"/>
</dbReference>
<dbReference type="CDD" id="cd03442">
    <property type="entry name" value="BFIT_BACH"/>
    <property type="match status" value="1"/>
</dbReference>
<evidence type="ECO:0000313" key="5">
    <source>
        <dbReference type="EMBL" id="MFC0476520.1"/>
    </source>
</evidence>
<dbReference type="SUPFAM" id="SSF54637">
    <property type="entry name" value="Thioesterase/thiol ester dehydrase-isomerase"/>
    <property type="match status" value="1"/>
</dbReference>
<keyword evidence="6" id="KW-1185">Reference proteome</keyword>
<dbReference type="Proteomes" id="UP001589738">
    <property type="component" value="Unassembled WGS sequence"/>
</dbReference>
<organism evidence="5 6">
    <name type="scientific">Robertmurraya beringensis</name>
    <dbReference type="NCBI Taxonomy" id="641660"/>
    <lineage>
        <taxon>Bacteria</taxon>
        <taxon>Bacillati</taxon>
        <taxon>Bacillota</taxon>
        <taxon>Bacilli</taxon>
        <taxon>Bacillales</taxon>
        <taxon>Bacillaceae</taxon>
        <taxon>Robertmurraya</taxon>
    </lineage>
</organism>
<dbReference type="InterPro" id="IPR033120">
    <property type="entry name" value="HOTDOG_ACOT"/>
</dbReference>
<comment type="similarity">
    <text evidence="1">Belongs to the acyl coenzyme A hydrolase family.</text>
</comment>
<name>A0ABV6KT60_9BACI</name>
<dbReference type="InterPro" id="IPR029069">
    <property type="entry name" value="HotDog_dom_sf"/>
</dbReference>
<dbReference type="Gene3D" id="3.10.129.10">
    <property type="entry name" value="Hotdog Thioesterase"/>
    <property type="match status" value="1"/>
</dbReference>
<dbReference type="PANTHER" id="PTHR11049:SF24">
    <property type="entry name" value="CYTOSOLIC ACYL COENZYME A THIOESTER HYDROLASE"/>
    <property type="match status" value="1"/>
</dbReference>
<evidence type="ECO:0000313" key="6">
    <source>
        <dbReference type="Proteomes" id="UP001589738"/>
    </source>
</evidence>
<comment type="caution">
    <text evidence="5">The sequence shown here is derived from an EMBL/GenBank/DDBJ whole genome shotgun (WGS) entry which is preliminary data.</text>
</comment>
<evidence type="ECO:0000256" key="3">
    <source>
        <dbReference type="PROSITE-ProRule" id="PRU01106"/>
    </source>
</evidence>
<evidence type="ECO:0000256" key="1">
    <source>
        <dbReference type="ARBA" id="ARBA00010458"/>
    </source>
</evidence>
<dbReference type="InterPro" id="IPR006683">
    <property type="entry name" value="Thioestr_dom"/>
</dbReference>
<dbReference type="InterPro" id="IPR040170">
    <property type="entry name" value="Cytosol_ACT"/>
</dbReference>
<dbReference type="PROSITE" id="PS51770">
    <property type="entry name" value="HOTDOG_ACOT"/>
    <property type="match status" value="1"/>
</dbReference>
<gene>
    <name evidence="5" type="ORF">ACFFHF_15020</name>
</gene>
<evidence type="ECO:0000259" key="4">
    <source>
        <dbReference type="PROSITE" id="PS51770"/>
    </source>
</evidence>
<dbReference type="RefSeq" id="WP_160546741.1">
    <property type="nucleotide sequence ID" value="NZ_JBHLUU010000105.1"/>
</dbReference>
<dbReference type="EMBL" id="JBHLUU010000105">
    <property type="protein sequence ID" value="MFC0476520.1"/>
    <property type="molecule type" value="Genomic_DNA"/>
</dbReference>
<proteinExistence type="inferred from homology"/>
<feature type="domain" description="HotDog ACOT-type" evidence="4">
    <location>
        <begin position="10"/>
        <end position="122"/>
    </location>
</feature>
<protein>
    <submittedName>
        <fullName evidence="5">Acyl-CoA thioesterase</fullName>
        <ecNumber evidence="5">3.1.2.20</ecNumber>
    </submittedName>
</protein>
<reference evidence="5 6" key="1">
    <citation type="submission" date="2024-09" db="EMBL/GenBank/DDBJ databases">
        <authorList>
            <person name="Sun Q."/>
            <person name="Mori K."/>
        </authorList>
    </citation>
    <scope>NUCLEOTIDE SEQUENCE [LARGE SCALE GENOMIC DNA]</scope>
    <source>
        <strain evidence="5 6">CGMCC 1.9126</strain>
    </source>
</reference>
<evidence type="ECO:0000256" key="2">
    <source>
        <dbReference type="ARBA" id="ARBA00022801"/>
    </source>
</evidence>
<dbReference type="EC" id="3.1.2.20" evidence="5"/>
<sequence length="173" mass="19304">MTDRITKTCSQSRVIKTSRVFPLDTNNHGTLFGGKLMSMIDDVASISASRHARCEIVTASTDSVDFLFPIQKDHSVCLESYVTWVGKSSMEVFVKVISENLMTGERQLAATSFLTFVALSKEGKALTVPYVKPVSEEEIMMNESAPMRADNRKKRREHSKTLGEKINVNVPWG</sequence>
<dbReference type="Pfam" id="PF03061">
    <property type="entry name" value="4HBT"/>
    <property type="match status" value="1"/>
</dbReference>
<dbReference type="PANTHER" id="PTHR11049">
    <property type="entry name" value="ACYL COENZYME A THIOESTER HYDROLASE"/>
    <property type="match status" value="1"/>
</dbReference>